<proteinExistence type="predicted"/>
<keyword evidence="2" id="KW-1133">Transmembrane helix</keyword>
<feature type="region of interest" description="Disordered" evidence="1">
    <location>
        <begin position="76"/>
        <end position="102"/>
    </location>
</feature>
<feature type="region of interest" description="Disordered" evidence="1">
    <location>
        <begin position="1"/>
        <end position="25"/>
    </location>
</feature>
<dbReference type="Proteomes" id="UP000076842">
    <property type="component" value="Unassembled WGS sequence"/>
</dbReference>
<name>A0A165FYA5_9BASI</name>
<evidence type="ECO:0000256" key="1">
    <source>
        <dbReference type="SAM" id="MobiDB-lite"/>
    </source>
</evidence>
<dbReference type="InParanoid" id="A0A165FYA5"/>
<evidence type="ECO:0000313" key="4">
    <source>
        <dbReference type="Proteomes" id="UP000076842"/>
    </source>
</evidence>
<dbReference type="EMBL" id="KV423964">
    <property type="protein sequence ID" value="KZT57364.1"/>
    <property type="molecule type" value="Genomic_DNA"/>
</dbReference>
<dbReference type="AlphaFoldDB" id="A0A165FYA5"/>
<gene>
    <name evidence="3" type="ORF">CALCODRAFT_496157</name>
</gene>
<feature type="transmembrane region" description="Helical" evidence="2">
    <location>
        <begin position="33"/>
        <end position="51"/>
    </location>
</feature>
<keyword evidence="2" id="KW-0472">Membrane</keyword>
<organism evidence="3 4">
    <name type="scientific">Calocera cornea HHB12733</name>
    <dbReference type="NCBI Taxonomy" id="1353952"/>
    <lineage>
        <taxon>Eukaryota</taxon>
        <taxon>Fungi</taxon>
        <taxon>Dikarya</taxon>
        <taxon>Basidiomycota</taxon>
        <taxon>Agaricomycotina</taxon>
        <taxon>Dacrymycetes</taxon>
        <taxon>Dacrymycetales</taxon>
        <taxon>Dacrymycetaceae</taxon>
        <taxon>Calocera</taxon>
    </lineage>
</organism>
<accession>A0A165FYA5</accession>
<keyword evidence="4" id="KW-1185">Reference proteome</keyword>
<keyword evidence="2" id="KW-0812">Transmembrane</keyword>
<evidence type="ECO:0000256" key="2">
    <source>
        <dbReference type="SAM" id="Phobius"/>
    </source>
</evidence>
<reference evidence="3 4" key="1">
    <citation type="journal article" date="2016" name="Mol. Biol. Evol.">
        <title>Comparative Genomics of Early-Diverging Mushroom-Forming Fungi Provides Insights into the Origins of Lignocellulose Decay Capabilities.</title>
        <authorList>
            <person name="Nagy L.G."/>
            <person name="Riley R."/>
            <person name="Tritt A."/>
            <person name="Adam C."/>
            <person name="Daum C."/>
            <person name="Floudas D."/>
            <person name="Sun H."/>
            <person name="Yadav J.S."/>
            <person name="Pangilinan J."/>
            <person name="Larsson K.H."/>
            <person name="Matsuura K."/>
            <person name="Barry K."/>
            <person name="Labutti K."/>
            <person name="Kuo R."/>
            <person name="Ohm R.A."/>
            <person name="Bhattacharya S.S."/>
            <person name="Shirouzu T."/>
            <person name="Yoshinaga Y."/>
            <person name="Martin F.M."/>
            <person name="Grigoriev I.V."/>
            <person name="Hibbett D.S."/>
        </authorList>
    </citation>
    <scope>NUCLEOTIDE SEQUENCE [LARGE SCALE GENOMIC DNA]</scope>
    <source>
        <strain evidence="3 4">HHB12733</strain>
    </source>
</reference>
<evidence type="ECO:0000313" key="3">
    <source>
        <dbReference type="EMBL" id="KZT57364.1"/>
    </source>
</evidence>
<sequence>MYLYARDEVDDGGIPRGPKRVPRPSETAPITPGILWLLVSLLGICFIFLLYRRAGKLVTIAQPLKRLLRPHEGRIRLSEDGPPAEVFLHDDEEAEEHDARRP</sequence>
<protein>
    <submittedName>
        <fullName evidence="3">Uncharacterized protein</fullName>
    </submittedName>
</protein>
<dbReference type="OrthoDB" id="3198959at2759"/>